<organism evidence="2 3">
    <name type="scientific">Methanoculleus formosensis</name>
    <dbReference type="NCBI Taxonomy" id="2590886"/>
    <lineage>
        <taxon>Archaea</taxon>
        <taxon>Methanobacteriati</taxon>
        <taxon>Methanobacteriota</taxon>
        <taxon>Stenosarchaea group</taxon>
        <taxon>Methanomicrobia</taxon>
        <taxon>Methanomicrobiales</taxon>
        <taxon>Methanomicrobiaceae</taxon>
        <taxon>Methanoculleus</taxon>
    </lineage>
</organism>
<comment type="caution">
    <text evidence="2">The sequence shown here is derived from an EMBL/GenBank/DDBJ whole genome shotgun (WGS) entry which is preliminary data.</text>
</comment>
<dbReference type="Gene3D" id="3.40.50.1220">
    <property type="entry name" value="TPP-binding domain"/>
    <property type="match status" value="1"/>
</dbReference>
<protein>
    <recommendedName>
        <fullName evidence="4">SIR2-like domain-containing protein</fullName>
    </recommendedName>
</protein>
<dbReference type="Proteomes" id="UP001065682">
    <property type="component" value="Unassembled WGS sequence"/>
</dbReference>
<name>A0A9E4ZJ56_9EURY</name>
<accession>A0A9E4ZJ56</accession>
<gene>
    <name evidence="2" type="ORF">FKB36_05340</name>
</gene>
<keyword evidence="3" id="KW-1185">Reference proteome</keyword>
<feature type="compositionally biased region" description="Polar residues" evidence="1">
    <location>
        <begin position="586"/>
        <end position="597"/>
    </location>
</feature>
<evidence type="ECO:0000256" key="1">
    <source>
        <dbReference type="SAM" id="MobiDB-lite"/>
    </source>
</evidence>
<evidence type="ECO:0000313" key="2">
    <source>
        <dbReference type="EMBL" id="MCT8336932.1"/>
    </source>
</evidence>
<dbReference type="SUPFAM" id="SSF52540">
    <property type="entry name" value="P-loop containing nucleoside triphosphate hydrolases"/>
    <property type="match status" value="1"/>
</dbReference>
<dbReference type="RefSeq" id="WP_261596995.1">
    <property type="nucleotide sequence ID" value="NZ_VHLL01000002.1"/>
</dbReference>
<dbReference type="InterPro" id="IPR027417">
    <property type="entry name" value="P-loop_NTPase"/>
</dbReference>
<feature type="region of interest" description="Disordered" evidence="1">
    <location>
        <begin position="584"/>
        <end position="613"/>
    </location>
</feature>
<reference evidence="2" key="1">
    <citation type="submission" date="2019-06" db="EMBL/GenBank/DDBJ databases">
        <title>Methanoculleus strain from Tamsui River, Taipei, Taiwan.</title>
        <authorList>
            <person name="You Y.-T."/>
            <person name="Chen S.-C."/>
            <person name="Lai S.-J."/>
            <person name="Lee Y.-C."/>
            <person name="Lai M.-C."/>
        </authorList>
    </citation>
    <scope>NUCLEOTIDE SEQUENCE</scope>
    <source>
        <strain evidence="2">Afa-1</strain>
    </source>
</reference>
<dbReference type="AlphaFoldDB" id="A0A9E4ZJ56"/>
<proteinExistence type="predicted"/>
<dbReference type="EMBL" id="VHLL01000002">
    <property type="protein sequence ID" value="MCT8336932.1"/>
    <property type="molecule type" value="Genomic_DNA"/>
</dbReference>
<evidence type="ECO:0008006" key="4">
    <source>
        <dbReference type="Google" id="ProtNLM"/>
    </source>
</evidence>
<dbReference type="SUPFAM" id="SSF52467">
    <property type="entry name" value="DHS-like NAD/FAD-binding domain"/>
    <property type="match status" value="1"/>
</dbReference>
<evidence type="ECO:0000313" key="3">
    <source>
        <dbReference type="Proteomes" id="UP001065682"/>
    </source>
</evidence>
<sequence length="1144" mass="126035">MLISEDLKARIDIVSRHLSLGAVVVVGAGLSISNRFPDTAGLTSLLWDALDFDMATRKEFAQALGQADASAKELVGDNKINILAAWAAIASSIPARARFQKQFAALDAQRSAQPSRAHEALACLIHAGVVECVVSLNWDTALESAYKRLYGTSLPENLLFKPHGDAAKPDDPWILPHEPGLIPPEVTTKVTLLASEHARTLLVIGFSGSDRVVVDELIKPLDRSWRTVRVGPNATGLDDLTAGAETVIPLLAEPYENREDHSSWCAMSFSGRRDIEAALRGERLGPQDIFSCPELDEVEVLARSLRMDKAVVLNGQTGSGKSITAYQALYRLTREGFEILRLRDNARTCSLRTLLNDLAQFPHKKVLLVDDAQDMSPDTVRELAEAAAADLLILIVGIDHVAGGVRTVHLSARLAVVRLSRFVREERATLFPRIRDLDNSVGTFPNDVFFDRRIDVAERQLTSWQFFYILTGGWRRVRRDAIELRDNNRADVALLAIAVAQIAGVDAGVKRDELLAMLNVLGRDNVWLDSSLDTLRARKLVTEADGRLRCTHLEAALHMVAWMLHPPESHCTLSSPRVEIPPIPSATGSVKSEQTAVPSPKKPRQAPLLSKEEMDEDRGTACALIELALDSPNTPLRGCTWLSGQRFIEDTHWILVSKGVLAPDRYDRLAHRALLTPTDGDLAAAAQLLSEIVKYSCSSVMDTVKAHASRLSDWYGVISPENGWALGDLANTIHNVDKSFAAELAGYTDPQRLANLVLDGGWPHIYSTSHALDRICTADGIPVRGAVAAELDEDAYKHMLSTGNPNLSDAALLIENIASADPDLSLRLFEYAAPMLAHQFVDNPVRQWSEISECVMFVLGYAPDFLRVRKRPLANCRRVAQSFIRALDRNRVAETIAGPSDQWAQMNFHEFIRFLSEADPTTFADIVDRVDMTAFEKSLRSHPEKPCKTALYVCACLWENRPDPIHDLLDRLEPDLAHLDSLFVYMAPDVACRALLRGLPLDLELDHDRWGWAASVLARLHQHNPQVAREVAHANREGIKAGLIISKKSDPLEGLNKWVSECDRIAPGLIDSVISDLPKGAVTAWGGVITRSVKHRRTRRKEIAPLVHRAARASGHVQMEAKALLVRFPALAHEGPTGTTAPSP</sequence>
<dbReference type="InterPro" id="IPR029035">
    <property type="entry name" value="DHS-like_NAD/FAD-binding_dom"/>
</dbReference>